<protein>
    <recommendedName>
        <fullName evidence="3">Head decoration protein</fullName>
    </recommendedName>
</protein>
<evidence type="ECO:0000313" key="2">
    <source>
        <dbReference type="Proteomes" id="UP000190868"/>
    </source>
</evidence>
<evidence type="ECO:0008006" key="3">
    <source>
        <dbReference type="Google" id="ProtNLM"/>
    </source>
</evidence>
<accession>A0A1S6U870</accession>
<gene>
    <name evidence="1" type="ORF">CPIN18021_1090</name>
</gene>
<dbReference type="AlphaFoldDB" id="A0A1S6U870"/>
<reference evidence="2" key="1">
    <citation type="submission" date="2016-09" db="EMBL/GenBank/DDBJ databases">
        <title>Comparative genomics of the Campylobacter concisus group.</title>
        <authorList>
            <person name="Miller W.G."/>
            <person name="Yee E."/>
            <person name="Chapman M.H."/>
            <person name="Huynh S."/>
            <person name="Bono J.L."/>
            <person name="On S.L.W."/>
            <person name="StLeger J."/>
            <person name="Foster G."/>
            <person name="Parker C.T."/>
        </authorList>
    </citation>
    <scope>NUCLEOTIDE SEQUENCE [LARGE SCALE GENOMIC DNA]</scope>
    <source>
        <strain evidence="2">RM18021</strain>
    </source>
</reference>
<keyword evidence="2" id="KW-1185">Reference proteome</keyword>
<organism evidence="1 2">
    <name type="scientific">Campylobacter pinnipediorum subsp. caledonicus</name>
    <dbReference type="NCBI Taxonomy" id="1874362"/>
    <lineage>
        <taxon>Bacteria</taxon>
        <taxon>Pseudomonadati</taxon>
        <taxon>Campylobacterota</taxon>
        <taxon>Epsilonproteobacteria</taxon>
        <taxon>Campylobacterales</taxon>
        <taxon>Campylobacteraceae</taxon>
        <taxon>Campylobacter</taxon>
    </lineage>
</organism>
<sequence>MPNETKRGEIYSDIVAKDLMSINAKIEISKPLKAGAIVFSINGGESFAELTSENQTSTISNQNACFGVLLDGIEAAGESAVLIAGELNLADIASELKIALFKQKIVIKG</sequence>
<dbReference type="Proteomes" id="UP000190868">
    <property type="component" value="Chromosome"/>
</dbReference>
<dbReference type="RefSeq" id="WP_078424595.1">
    <property type="nucleotide sequence ID" value="NZ_CP017258.1"/>
</dbReference>
<dbReference type="EMBL" id="CP017258">
    <property type="protein sequence ID" value="AQW87889.1"/>
    <property type="molecule type" value="Genomic_DNA"/>
</dbReference>
<name>A0A1S6U870_9BACT</name>
<evidence type="ECO:0000313" key="1">
    <source>
        <dbReference type="EMBL" id="AQW87889.1"/>
    </source>
</evidence>
<proteinExistence type="predicted"/>